<dbReference type="Gene3D" id="3.60.15.10">
    <property type="entry name" value="Ribonuclease Z/Hydroxyacylglutathione hydrolase-like"/>
    <property type="match status" value="1"/>
</dbReference>
<accession>A0A813BBK9</accession>
<dbReference type="InterPro" id="IPR036866">
    <property type="entry name" value="RibonucZ/Hydroxyglut_hydro"/>
</dbReference>
<dbReference type="SUPFAM" id="SSF56281">
    <property type="entry name" value="Metallo-hydrolase/oxidoreductase"/>
    <property type="match status" value="1"/>
</dbReference>
<dbReference type="AlphaFoldDB" id="A0A813BBK9"/>
<dbReference type="InterPro" id="IPR041712">
    <property type="entry name" value="DHPS-like_MBL-fold"/>
</dbReference>
<dbReference type="PANTHER" id="PTHR13754">
    <property type="entry name" value="METALLO-BETA-LACTAMASE SUPERFAMILY PROTEIN"/>
    <property type="match status" value="1"/>
</dbReference>
<proteinExistence type="predicted"/>
<dbReference type="PANTHER" id="PTHR13754:SF13">
    <property type="entry name" value="METALLO-BETA-LACTAMASE SUPERFAMILY PROTEIN (AFU_ORTHOLOGUE AFUA_3G07630)"/>
    <property type="match status" value="1"/>
</dbReference>
<dbReference type="Proteomes" id="UP000601435">
    <property type="component" value="Unassembled WGS sequence"/>
</dbReference>
<keyword evidence="4" id="KW-1185">Reference proteome</keyword>
<feature type="region of interest" description="Disordered" evidence="1">
    <location>
        <begin position="1"/>
        <end position="21"/>
    </location>
</feature>
<evidence type="ECO:0000313" key="3">
    <source>
        <dbReference type="EMBL" id="CAE7898688.1"/>
    </source>
</evidence>
<dbReference type="CDD" id="cd07713">
    <property type="entry name" value="DHPS-like_MBL-fold"/>
    <property type="match status" value="1"/>
</dbReference>
<dbReference type="InterPro" id="IPR052926">
    <property type="entry name" value="Metallo-beta-lactamase_dom"/>
</dbReference>
<dbReference type="EMBL" id="CAJNJA010069697">
    <property type="protein sequence ID" value="CAE7898688.1"/>
    <property type="molecule type" value="Genomic_DNA"/>
</dbReference>
<feature type="domain" description="Metallo-beta-lactamase" evidence="2">
    <location>
        <begin position="137"/>
        <end position="182"/>
    </location>
</feature>
<reference evidence="3" key="1">
    <citation type="submission" date="2021-02" db="EMBL/GenBank/DDBJ databases">
        <authorList>
            <person name="Dougan E. K."/>
            <person name="Rhodes N."/>
            <person name="Thang M."/>
            <person name="Chan C."/>
        </authorList>
    </citation>
    <scope>NUCLEOTIDE SEQUENCE</scope>
</reference>
<evidence type="ECO:0000256" key="1">
    <source>
        <dbReference type="SAM" id="MobiDB-lite"/>
    </source>
</evidence>
<dbReference type="InterPro" id="IPR001279">
    <property type="entry name" value="Metallo-B-lactamas"/>
</dbReference>
<dbReference type="OrthoDB" id="1470350at2759"/>
<name>A0A813BBK9_9DINO</name>
<dbReference type="GO" id="GO:0016740">
    <property type="term" value="F:transferase activity"/>
    <property type="evidence" value="ECO:0007669"/>
    <property type="project" value="TreeGrafter"/>
</dbReference>
<evidence type="ECO:0000313" key="4">
    <source>
        <dbReference type="Proteomes" id="UP000601435"/>
    </source>
</evidence>
<dbReference type="Pfam" id="PF00753">
    <property type="entry name" value="Lactamase_B"/>
    <property type="match status" value="1"/>
</dbReference>
<protein>
    <recommendedName>
        <fullName evidence="2">Metallo-beta-lactamase domain-containing protein</fullName>
    </recommendedName>
</protein>
<organism evidence="3 4">
    <name type="scientific">Symbiodinium necroappetens</name>
    <dbReference type="NCBI Taxonomy" id="1628268"/>
    <lineage>
        <taxon>Eukaryota</taxon>
        <taxon>Sar</taxon>
        <taxon>Alveolata</taxon>
        <taxon>Dinophyceae</taxon>
        <taxon>Suessiales</taxon>
        <taxon>Symbiodiniaceae</taxon>
        <taxon>Symbiodinium</taxon>
    </lineage>
</organism>
<comment type="caution">
    <text evidence="3">The sequence shown here is derived from an EMBL/GenBank/DDBJ whole genome shotgun (WGS) entry which is preliminary data.</text>
</comment>
<evidence type="ECO:0000259" key="2">
    <source>
        <dbReference type="Pfam" id="PF00753"/>
    </source>
</evidence>
<sequence length="483" mass="52436">MGASHSEPEPAGVETEDNSSQEVIAQVESWIQEHPVFETVITGALQEHCPVHRQRREAMEHWCEVESLAVTNIIDNDTDFLSTAACNKDGSVTYQSEVAQHVARGDMTLNFPDFCSAAHGLSLLLTAEVTTTAGRQKRSLLLDAGPCPRLWEANARKLQLDLASVECIVLSHYHADHSGGLTGAVPLIASARKDAGMGPVRLDLHQDRPESRAVQLPSGTTLPLQPETPTFEDFRQLGAHLVLSSEPHVVSDCFFVSGEIPRRTSYEKGLVGSKRLEDNDWRDDNDIDEERYVAVKVKGAGVVVFSSCSHAGIVNVCRHARDLSGVPLLAAMGGFHLGGVGLEERVSDTINDLLELRPKAILPGHCTGWRAKTAIAQDYFRDASGSRLQWAKATLPQRLACGVFSALYCPSGQSSSKAGKAKRVAGRSFMIKLLGLFAVEAQTWRAKADSAALVVRGSAELQGWAPHWHTMPTDGAQVERSLL</sequence>
<gene>
    <name evidence="3" type="ORF">SNEC2469_LOCUS30177</name>
</gene>